<dbReference type="Proteomes" id="UP000326924">
    <property type="component" value="Unassembled WGS sequence"/>
</dbReference>
<feature type="compositionally biased region" description="Basic and acidic residues" evidence="1">
    <location>
        <begin position="424"/>
        <end position="434"/>
    </location>
</feature>
<protein>
    <submittedName>
        <fullName evidence="2">Uncharacterized protein</fullName>
    </submittedName>
</protein>
<proteinExistence type="predicted"/>
<organism evidence="2 3">
    <name type="scientific">Sphaerosporella brunnea</name>
    <dbReference type="NCBI Taxonomy" id="1250544"/>
    <lineage>
        <taxon>Eukaryota</taxon>
        <taxon>Fungi</taxon>
        <taxon>Dikarya</taxon>
        <taxon>Ascomycota</taxon>
        <taxon>Pezizomycotina</taxon>
        <taxon>Pezizomycetes</taxon>
        <taxon>Pezizales</taxon>
        <taxon>Pyronemataceae</taxon>
        <taxon>Sphaerosporella</taxon>
    </lineage>
</organism>
<dbReference type="InParanoid" id="A0A5J5EY60"/>
<dbReference type="EMBL" id="VXIS01000077">
    <property type="protein sequence ID" value="KAA8907602.1"/>
    <property type="molecule type" value="Genomic_DNA"/>
</dbReference>
<evidence type="ECO:0000313" key="2">
    <source>
        <dbReference type="EMBL" id="KAA8907602.1"/>
    </source>
</evidence>
<feature type="region of interest" description="Disordered" evidence="1">
    <location>
        <begin position="270"/>
        <end position="316"/>
    </location>
</feature>
<accession>A0A5J5EY60</accession>
<name>A0A5J5EY60_9PEZI</name>
<gene>
    <name evidence="2" type="ORF">FN846DRAFT_906539</name>
</gene>
<evidence type="ECO:0000313" key="3">
    <source>
        <dbReference type="Proteomes" id="UP000326924"/>
    </source>
</evidence>
<sequence length="434" mass="47464">MAHRIPPGRNQVPVAPEFQSTVLYRPLGQMHLSHKVLEFLARMRNGQTIQTCLQDLGTYNLIRVLLHCNRGFRHPNNLPTGGVDMPALHSVPCFWWGFFEMQWTDSPRMFAWMAAIENIWLVDARGFFGCEVPPGRQVSQSVNLVAVIIRYMPTGNAGRPSPRSVNFRSSQELANTQRDWRAMEGHLGVPVVVTVLPGKRDFCILYGRIQARGGALRLRRGHAWRPKPPVLGTANYVGSNKEADDAELFGIAASLKLALHWLREMTTSTTATSTGTIRVTGSVDRPQDRDVPGNEQADKVAKGAASSQSPSKAPEVLATTSLAYMARASTEAKRQDRDRWLAEHCRSKSIGGTLLSAATAENFDRPVSTSDRTTCERQVLVVPAETVADAEPPVQDVSTVARRADNPVGDGGRGDAQSGQAEAENEHDGQGPSG</sequence>
<evidence type="ECO:0000256" key="1">
    <source>
        <dbReference type="SAM" id="MobiDB-lite"/>
    </source>
</evidence>
<dbReference type="OrthoDB" id="4368687at2759"/>
<feature type="region of interest" description="Disordered" evidence="1">
    <location>
        <begin position="386"/>
        <end position="434"/>
    </location>
</feature>
<feature type="compositionally biased region" description="Basic and acidic residues" evidence="1">
    <location>
        <begin position="285"/>
        <end position="301"/>
    </location>
</feature>
<dbReference type="AlphaFoldDB" id="A0A5J5EY60"/>
<reference evidence="2 3" key="1">
    <citation type="submission" date="2019-09" db="EMBL/GenBank/DDBJ databases">
        <title>Draft genome of the ectomycorrhizal ascomycete Sphaerosporella brunnea.</title>
        <authorList>
            <consortium name="DOE Joint Genome Institute"/>
            <person name="Benucci G.M."/>
            <person name="Marozzi G."/>
            <person name="Antonielli L."/>
            <person name="Sanchez S."/>
            <person name="Marco P."/>
            <person name="Wang X."/>
            <person name="Falini L.B."/>
            <person name="Barry K."/>
            <person name="Haridas S."/>
            <person name="Lipzen A."/>
            <person name="Labutti K."/>
            <person name="Grigoriev I.V."/>
            <person name="Murat C."/>
            <person name="Martin F."/>
            <person name="Albertini E."/>
            <person name="Donnini D."/>
            <person name="Bonito G."/>
        </authorList>
    </citation>
    <scope>NUCLEOTIDE SEQUENCE [LARGE SCALE GENOMIC DNA]</scope>
    <source>
        <strain evidence="2 3">Sb_GMNB300</strain>
    </source>
</reference>
<comment type="caution">
    <text evidence="2">The sequence shown here is derived from an EMBL/GenBank/DDBJ whole genome shotgun (WGS) entry which is preliminary data.</text>
</comment>
<keyword evidence="3" id="KW-1185">Reference proteome</keyword>